<evidence type="ECO:0000313" key="2">
    <source>
        <dbReference type="Proteomes" id="UP000005667"/>
    </source>
</evidence>
<dbReference type="KEGG" id="ali:AZOLI_0302"/>
<protein>
    <submittedName>
        <fullName evidence="1">Uncharacterized protein</fullName>
    </submittedName>
</protein>
<dbReference type="HOGENOM" id="CLU_1552141_0_0_5"/>
<evidence type="ECO:0000313" key="1">
    <source>
        <dbReference type="EMBL" id="CBS85704.1"/>
    </source>
</evidence>
<gene>
    <name evidence="1" type="ordered locus">AZOLI_0302</name>
</gene>
<proteinExistence type="predicted"/>
<dbReference type="AlphaFoldDB" id="G7Z2T7"/>
<dbReference type="Proteomes" id="UP000005667">
    <property type="component" value="Chromosome"/>
</dbReference>
<accession>G7Z2T7</accession>
<organism evidence="1 2">
    <name type="scientific">Azospirillum lipoferum (strain 4B)</name>
    <dbReference type="NCBI Taxonomy" id="862719"/>
    <lineage>
        <taxon>Bacteria</taxon>
        <taxon>Pseudomonadati</taxon>
        <taxon>Pseudomonadota</taxon>
        <taxon>Alphaproteobacteria</taxon>
        <taxon>Rhodospirillales</taxon>
        <taxon>Azospirillaceae</taxon>
        <taxon>Azospirillum</taxon>
    </lineage>
</organism>
<sequence>MLSLIVMRTFLVDKRRIFRKTPSYNYHKPLLWQNQARIYLCNHFFPWALRFVFNIIKGGWDAHLSKEYAHISVVVLDFYFSIKSINFRNIEHDRIFFDIQERFRTPDYGILIFPGHLKNDSCLSPLLHIFTCSSIYRRIINKYVAEFKRIIRDIITHHWRIFRQMPNSGFWP</sequence>
<dbReference type="EMBL" id="FQ311868">
    <property type="protein sequence ID" value="CBS85704.1"/>
    <property type="molecule type" value="Genomic_DNA"/>
</dbReference>
<reference evidence="2" key="1">
    <citation type="journal article" date="2011" name="PLoS Genet.">
        <title>Azospirillum genomes reveal transition of bacteria from aquatic to terrestrial environments.</title>
        <authorList>
            <person name="Wisniewski-Dye F."/>
            <person name="Borziak K."/>
            <person name="Khalsa-Moyers G."/>
            <person name="Alexandre G."/>
            <person name="Sukharnikov L.O."/>
            <person name="Wuichet K."/>
            <person name="Hurst G.B."/>
            <person name="McDonald W.H."/>
            <person name="Robertson J.S."/>
            <person name="Barbe V."/>
            <person name="Calteau A."/>
            <person name="Rouy Z."/>
            <person name="Mangenot S."/>
            <person name="Prigent-Combaret C."/>
            <person name="Normand P."/>
            <person name="Boyer M."/>
            <person name="Siguier P."/>
            <person name="Dessaux Y."/>
            <person name="Elmerich C."/>
            <person name="Condemine G."/>
            <person name="Krishnen G."/>
            <person name="Kennedy I."/>
            <person name="Paterson A.H."/>
            <person name="Gonzalez V."/>
            <person name="Mavingui P."/>
            <person name="Zhulin I.B."/>
        </authorList>
    </citation>
    <scope>NUCLEOTIDE SEQUENCE [LARGE SCALE GENOMIC DNA]</scope>
    <source>
        <strain evidence="2">4B</strain>
    </source>
</reference>
<name>G7Z2T7_AZOL4</name>
<keyword evidence="2" id="KW-1185">Reference proteome</keyword>